<evidence type="ECO:0000313" key="14">
    <source>
        <dbReference type="EMBL" id="KAF6037499.1"/>
    </source>
</evidence>
<dbReference type="SUPFAM" id="SSF57184">
    <property type="entry name" value="Growth factor receptor domain"/>
    <property type="match status" value="1"/>
</dbReference>
<dbReference type="GO" id="GO:0007399">
    <property type="term" value="P:nervous system development"/>
    <property type="evidence" value="ECO:0007669"/>
    <property type="project" value="UniProtKB-KW"/>
</dbReference>
<keyword evidence="4" id="KW-0732">Signal</keyword>
<evidence type="ECO:0000259" key="13">
    <source>
        <dbReference type="PROSITE" id="PS51465"/>
    </source>
</evidence>
<feature type="domain" description="Kazal-like" evidence="13">
    <location>
        <begin position="181"/>
        <end position="238"/>
    </location>
</feature>
<dbReference type="SMART" id="SM00041">
    <property type="entry name" value="CT"/>
    <property type="match status" value="1"/>
</dbReference>
<dbReference type="EMBL" id="VXIV02000560">
    <property type="protein sequence ID" value="KAF6037499.1"/>
    <property type="molecule type" value="Genomic_DNA"/>
</dbReference>
<dbReference type="InterPro" id="IPR006207">
    <property type="entry name" value="Cys_knot_C"/>
</dbReference>
<organism evidence="14 15">
    <name type="scientific">Bugula neritina</name>
    <name type="common">Brown bryozoan</name>
    <name type="synonym">Sertularia neritina</name>
    <dbReference type="NCBI Taxonomy" id="10212"/>
    <lineage>
        <taxon>Eukaryota</taxon>
        <taxon>Metazoa</taxon>
        <taxon>Spiralia</taxon>
        <taxon>Lophotrochozoa</taxon>
        <taxon>Bryozoa</taxon>
        <taxon>Gymnolaemata</taxon>
        <taxon>Cheilostomatida</taxon>
        <taxon>Flustrina</taxon>
        <taxon>Buguloidea</taxon>
        <taxon>Bugulidae</taxon>
        <taxon>Bugula</taxon>
    </lineage>
</organism>
<dbReference type="InterPro" id="IPR009030">
    <property type="entry name" value="Growth_fac_rcpt_cys_sf"/>
</dbReference>
<dbReference type="InterPro" id="IPR024731">
    <property type="entry name" value="NELL2-like_EGF"/>
</dbReference>
<dbReference type="Pfam" id="PF12662">
    <property type="entry name" value="cEGF"/>
    <property type="match status" value="1"/>
</dbReference>
<accession>A0A7J7KFX4</accession>
<dbReference type="GO" id="GO:0008201">
    <property type="term" value="F:heparin binding"/>
    <property type="evidence" value="ECO:0007669"/>
    <property type="project" value="TreeGrafter"/>
</dbReference>
<dbReference type="PANTHER" id="PTHR24042">
    <property type="entry name" value="NEL HOMOLOG"/>
    <property type="match status" value="1"/>
</dbReference>
<evidence type="ECO:0000256" key="9">
    <source>
        <dbReference type="ARBA" id="ARBA00023180"/>
    </source>
</evidence>
<protein>
    <submittedName>
        <fullName evidence="14">Uncharacterized protein</fullName>
    </submittedName>
</protein>
<dbReference type="SMART" id="SM00280">
    <property type="entry name" value="KAZAL"/>
    <property type="match status" value="2"/>
</dbReference>
<dbReference type="SUPFAM" id="SSF82895">
    <property type="entry name" value="TSP-1 type 1 repeat"/>
    <property type="match status" value="1"/>
</dbReference>
<dbReference type="InterPro" id="IPR018097">
    <property type="entry name" value="EGF_Ca-bd_CS"/>
</dbReference>
<dbReference type="InterPro" id="IPR049883">
    <property type="entry name" value="NOTCH1_EGF-like"/>
</dbReference>
<dbReference type="InterPro" id="IPR001881">
    <property type="entry name" value="EGF-like_Ca-bd_dom"/>
</dbReference>
<keyword evidence="8" id="KW-1015">Disulfide bond</keyword>
<dbReference type="PROSITE" id="PS01187">
    <property type="entry name" value="EGF_CA"/>
    <property type="match status" value="2"/>
</dbReference>
<dbReference type="Pfam" id="PF12947">
    <property type="entry name" value="EGF_3"/>
    <property type="match status" value="2"/>
</dbReference>
<dbReference type="InterPro" id="IPR000152">
    <property type="entry name" value="EGF-type_Asp/Asn_hydroxyl_site"/>
</dbReference>
<dbReference type="Pfam" id="PF00090">
    <property type="entry name" value="TSP_1"/>
    <property type="match status" value="1"/>
</dbReference>
<dbReference type="SMART" id="SM00179">
    <property type="entry name" value="EGF_CA"/>
    <property type="match status" value="4"/>
</dbReference>
<dbReference type="OrthoDB" id="4405280at2759"/>
<evidence type="ECO:0000256" key="8">
    <source>
        <dbReference type="ARBA" id="ARBA00023157"/>
    </source>
</evidence>
<feature type="domain" description="EGF-like" evidence="12">
    <location>
        <begin position="40"/>
        <end position="81"/>
    </location>
</feature>
<dbReference type="PROSITE" id="PS01186">
    <property type="entry name" value="EGF_2"/>
    <property type="match status" value="3"/>
</dbReference>
<evidence type="ECO:0000256" key="6">
    <source>
        <dbReference type="ARBA" id="ARBA00022837"/>
    </source>
</evidence>
<keyword evidence="15" id="KW-1185">Reference proteome</keyword>
<dbReference type="PROSITE" id="PS50026">
    <property type="entry name" value="EGF_3"/>
    <property type="match status" value="3"/>
</dbReference>
<dbReference type="Gene3D" id="2.20.100.10">
    <property type="entry name" value="Thrombospondin type-1 (TSP1) repeat"/>
    <property type="match status" value="1"/>
</dbReference>
<dbReference type="GO" id="GO:0005615">
    <property type="term" value="C:extracellular space"/>
    <property type="evidence" value="ECO:0007669"/>
    <property type="project" value="TreeGrafter"/>
</dbReference>
<proteinExistence type="predicted"/>
<dbReference type="PANTHER" id="PTHR24042:SF5">
    <property type="entry name" value="EGF-LIKE CALCIUM-BINDING DOMAIN-CONTAINING PROTEIN"/>
    <property type="match status" value="1"/>
</dbReference>
<dbReference type="SMART" id="SM00181">
    <property type="entry name" value="EGF"/>
    <property type="match status" value="4"/>
</dbReference>
<feature type="domain" description="EGF-like" evidence="12">
    <location>
        <begin position="82"/>
        <end position="122"/>
    </location>
</feature>
<dbReference type="InterPro" id="IPR036383">
    <property type="entry name" value="TSP1_rpt_sf"/>
</dbReference>
<dbReference type="InterPro" id="IPR000884">
    <property type="entry name" value="TSP1_rpt"/>
</dbReference>
<dbReference type="GO" id="GO:0005509">
    <property type="term" value="F:calcium ion binding"/>
    <property type="evidence" value="ECO:0007669"/>
    <property type="project" value="InterPro"/>
</dbReference>
<evidence type="ECO:0000256" key="7">
    <source>
        <dbReference type="ARBA" id="ARBA00022902"/>
    </source>
</evidence>
<evidence type="ECO:0000256" key="1">
    <source>
        <dbReference type="ARBA" id="ARBA00004613"/>
    </source>
</evidence>
<dbReference type="SMART" id="SM00274">
    <property type="entry name" value="FOLN"/>
    <property type="match status" value="3"/>
</dbReference>
<dbReference type="InterPro" id="IPR002350">
    <property type="entry name" value="Kazal_dom"/>
</dbReference>
<keyword evidence="7" id="KW-0524">Neurogenesis</keyword>
<comment type="caution">
    <text evidence="14">The sequence shown here is derived from an EMBL/GenBank/DDBJ whole genome shotgun (WGS) entry which is preliminary data.</text>
</comment>
<dbReference type="InterPro" id="IPR026823">
    <property type="entry name" value="cEGF"/>
</dbReference>
<evidence type="ECO:0000256" key="10">
    <source>
        <dbReference type="PROSITE-ProRule" id="PRU00076"/>
    </source>
</evidence>
<dbReference type="SUPFAM" id="SSF57196">
    <property type="entry name" value="EGF/Laminin"/>
    <property type="match status" value="1"/>
</dbReference>
<dbReference type="InterPro" id="IPR036058">
    <property type="entry name" value="Kazal_dom_sf"/>
</dbReference>
<dbReference type="CDD" id="cd00054">
    <property type="entry name" value="EGF_CA"/>
    <property type="match status" value="3"/>
</dbReference>
<dbReference type="InterPro" id="IPR003645">
    <property type="entry name" value="Fol_N"/>
</dbReference>
<evidence type="ECO:0000256" key="2">
    <source>
        <dbReference type="ARBA" id="ARBA00022525"/>
    </source>
</evidence>
<keyword evidence="9" id="KW-0325">Glycoprotein</keyword>
<evidence type="ECO:0000259" key="12">
    <source>
        <dbReference type="PROSITE" id="PS50026"/>
    </source>
</evidence>
<evidence type="ECO:0000313" key="15">
    <source>
        <dbReference type="Proteomes" id="UP000593567"/>
    </source>
</evidence>
<feature type="domain" description="Kazal-like" evidence="13">
    <location>
        <begin position="384"/>
        <end position="443"/>
    </location>
</feature>
<keyword evidence="6" id="KW-0106">Calcium</keyword>
<dbReference type="PROSITE" id="PS01225">
    <property type="entry name" value="CTCK_2"/>
    <property type="match status" value="1"/>
</dbReference>
<keyword evidence="2" id="KW-0964">Secreted</keyword>
<comment type="subcellular location">
    <subcellularLocation>
        <location evidence="1">Secreted</location>
    </subcellularLocation>
</comment>
<dbReference type="FunFam" id="2.10.25.10:FF:000005">
    <property type="entry name" value="Fibrillin 2"/>
    <property type="match status" value="1"/>
</dbReference>
<gene>
    <name evidence="14" type="ORF">EB796_004198</name>
</gene>
<dbReference type="SMART" id="SM00209">
    <property type="entry name" value="TSP1"/>
    <property type="match status" value="1"/>
</dbReference>
<dbReference type="Proteomes" id="UP000593567">
    <property type="component" value="Unassembled WGS sequence"/>
</dbReference>
<evidence type="ECO:0000256" key="4">
    <source>
        <dbReference type="ARBA" id="ARBA00022729"/>
    </source>
</evidence>
<dbReference type="Gene3D" id="3.30.60.30">
    <property type="match status" value="3"/>
</dbReference>
<reference evidence="14" key="1">
    <citation type="submission" date="2020-06" db="EMBL/GenBank/DDBJ databases">
        <title>Draft genome of Bugula neritina, a colonial animal packing powerful symbionts and potential medicines.</title>
        <authorList>
            <person name="Rayko M."/>
        </authorList>
    </citation>
    <scope>NUCLEOTIDE SEQUENCE [LARGE SCALE GENOMIC DNA]</scope>
    <source>
        <strain evidence="14">Kwan_BN1</strain>
    </source>
</reference>
<dbReference type="FunFam" id="2.10.25.10:FF:000038">
    <property type="entry name" value="Fibrillin 2"/>
    <property type="match status" value="1"/>
</dbReference>
<dbReference type="Pfam" id="PF07645">
    <property type="entry name" value="EGF_CA"/>
    <property type="match status" value="1"/>
</dbReference>
<sequence length="522" mass="57928">MSAGPRFYPCNLNAWCYDTAGSYYCQCIPGYEGNGVNCSDIDECLLSPPVCPHLSECINSAGSYDCQCYSGYRYDGGSSCEDINECYEDYDICGLDGYCVNMVGKYQCFCYPGFHLQGRTCVDIDECVSGKHSCHDNATCTNSLGSYSCECKAEYRGNGFFCEAICAPDTCPYLGQKCRVIGTEAVCECTCRGNNCRIPGEFCGTDGVTYLSYKDFDIARCQMQLFDIEKEYWGKCQETCDKVSCESYEECSLESNGPVCRCPVCTDSDRELGPVCSSLAITYESYCALITHACLNKRHEVMEKETACVTGPVLGDWSEFGECSVTCGNGIQTRHRQILNPLLDLEYSQPKLEDTIPCSLSPCPEERCLNYTCARPGADCHVSQANLPYCECPVGCKKLQKDNVCGLLYNQSPRTFYNKCMLRRISCLYSIPHTVLYEGACLDEPEIENHCQLKPKFEKITVNGCSSKYHVSLRECAGTCGSVTGTCCEPLEYTSVTVPTQCDDIRYLEQVKTPSSCHCVKK</sequence>
<feature type="domain" description="CTCK" evidence="11">
    <location>
        <begin position="451"/>
        <end position="522"/>
    </location>
</feature>
<dbReference type="SUPFAM" id="SSF100895">
    <property type="entry name" value="Kazal-type serine protease inhibitors"/>
    <property type="match status" value="3"/>
</dbReference>
<evidence type="ECO:0000259" key="11">
    <source>
        <dbReference type="PROSITE" id="PS01225"/>
    </source>
</evidence>
<dbReference type="InterPro" id="IPR000742">
    <property type="entry name" value="EGF"/>
</dbReference>
<dbReference type="PROSITE" id="PS51465">
    <property type="entry name" value="KAZAL_2"/>
    <property type="match status" value="2"/>
</dbReference>
<dbReference type="PROSITE" id="PS50092">
    <property type="entry name" value="TSP1"/>
    <property type="match status" value="1"/>
</dbReference>
<comment type="caution">
    <text evidence="10">Lacks conserved residue(s) required for the propagation of feature annotation.</text>
</comment>
<feature type="domain" description="EGF-like" evidence="12">
    <location>
        <begin position="123"/>
        <end position="163"/>
    </location>
</feature>
<evidence type="ECO:0000256" key="3">
    <source>
        <dbReference type="ARBA" id="ARBA00022536"/>
    </source>
</evidence>
<dbReference type="AlphaFoldDB" id="A0A7J7KFX4"/>
<dbReference type="Gene3D" id="2.10.25.10">
    <property type="entry name" value="Laminin"/>
    <property type="match status" value="4"/>
</dbReference>
<evidence type="ECO:0000256" key="5">
    <source>
        <dbReference type="ARBA" id="ARBA00022737"/>
    </source>
</evidence>
<keyword evidence="5" id="KW-0677">Repeat</keyword>
<dbReference type="InterPro" id="IPR051586">
    <property type="entry name" value="PKC-binding_NELL"/>
</dbReference>
<keyword evidence="3 10" id="KW-0245">EGF-like domain</keyword>
<dbReference type="PROSITE" id="PS00010">
    <property type="entry name" value="ASX_HYDROXYL"/>
    <property type="match status" value="4"/>
</dbReference>
<name>A0A7J7KFX4_BUGNE</name>